<dbReference type="Proteomes" id="UP001060215">
    <property type="component" value="Chromosome 10"/>
</dbReference>
<proteinExistence type="predicted"/>
<comment type="caution">
    <text evidence="1">The sequence shown here is derived from an EMBL/GenBank/DDBJ whole genome shotgun (WGS) entry which is preliminary data.</text>
</comment>
<evidence type="ECO:0000313" key="2">
    <source>
        <dbReference type="Proteomes" id="UP001060215"/>
    </source>
</evidence>
<evidence type="ECO:0000313" key="1">
    <source>
        <dbReference type="EMBL" id="KAI7999077.1"/>
    </source>
</evidence>
<gene>
    <name evidence="1" type="ORF">LOK49_LG10G01746</name>
</gene>
<protein>
    <submittedName>
        <fullName evidence="1">Uncharacterized protein</fullName>
    </submittedName>
</protein>
<name>A0ACC0GF46_9ERIC</name>
<reference evidence="1 2" key="1">
    <citation type="journal article" date="2022" name="Plant J.">
        <title>Chromosome-level genome of Camellia lanceoleosa provides a valuable resource for understanding genome evolution and self-incompatibility.</title>
        <authorList>
            <person name="Gong W."/>
            <person name="Xiao S."/>
            <person name="Wang L."/>
            <person name="Liao Z."/>
            <person name="Chang Y."/>
            <person name="Mo W."/>
            <person name="Hu G."/>
            <person name="Li W."/>
            <person name="Zhao G."/>
            <person name="Zhu H."/>
            <person name="Hu X."/>
            <person name="Ji K."/>
            <person name="Xiang X."/>
            <person name="Song Q."/>
            <person name="Yuan D."/>
            <person name="Jin S."/>
            <person name="Zhang L."/>
        </authorList>
    </citation>
    <scope>NUCLEOTIDE SEQUENCE [LARGE SCALE GENOMIC DNA]</scope>
    <source>
        <strain evidence="1">SQ_2022a</strain>
    </source>
</reference>
<accession>A0ACC0GF46</accession>
<sequence>MGISYATFTFSRIFKPWSRPGPRNDLEDVRLALAKLDLKTSGNPSFEVIALMWLAIRRTCSSDSITLGPANKKKWFRCLELVEQHC</sequence>
<organism evidence="1 2">
    <name type="scientific">Camellia lanceoleosa</name>
    <dbReference type="NCBI Taxonomy" id="1840588"/>
    <lineage>
        <taxon>Eukaryota</taxon>
        <taxon>Viridiplantae</taxon>
        <taxon>Streptophyta</taxon>
        <taxon>Embryophyta</taxon>
        <taxon>Tracheophyta</taxon>
        <taxon>Spermatophyta</taxon>
        <taxon>Magnoliopsida</taxon>
        <taxon>eudicotyledons</taxon>
        <taxon>Gunneridae</taxon>
        <taxon>Pentapetalae</taxon>
        <taxon>asterids</taxon>
        <taxon>Ericales</taxon>
        <taxon>Theaceae</taxon>
        <taxon>Camellia</taxon>
    </lineage>
</organism>
<keyword evidence="2" id="KW-1185">Reference proteome</keyword>
<dbReference type="EMBL" id="CM045767">
    <property type="protein sequence ID" value="KAI7999077.1"/>
    <property type="molecule type" value="Genomic_DNA"/>
</dbReference>